<protein>
    <submittedName>
        <fullName evidence="1">Uncharacterized protein</fullName>
    </submittedName>
</protein>
<proteinExistence type="predicted"/>
<dbReference type="AlphaFoldDB" id="A0A645I4Y5"/>
<comment type="caution">
    <text evidence="1">The sequence shown here is derived from an EMBL/GenBank/DDBJ whole genome shotgun (WGS) entry which is preliminary data.</text>
</comment>
<gene>
    <name evidence="1" type="ORF">SDC9_193951</name>
</gene>
<evidence type="ECO:0000313" key="1">
    <source>
        <dbReference type="EMBL" id="MPN46365.1"/>
    </source>
</evidence>
<reference evidence="1" key="1">
    <citation type="submission" date="2019-08" db="EMBL/GenBank/DDBJ databases">
        <authorList>
            <person name="Kucharzyk K."/>
            <person name="Murdoch R.W."/>
            <person name="Higgins S."/>
            <person name="Loffler F."/>
        </authorList>
    </citation>
    <scope>NUCLEOTIDE SEQUENCE</scope>
</reference>
<accession>A0A645I4Y5</accession>
<organism evidence="1">
    <name type="scientific">bioreactor metagenome</name>
    <dbReference type="NCBI Taxonomy" id="1076179"/>
    <lineage>
        <taxon>unclassified sequences</taxon>
        <taxon>metagenomes</taxon>
        <taxon>ecological metagenomes</taxon>
    </lineage>
</organism>
<dbReference type="EMBL" id="VSSQ01106980">
    <property type="protein sequence ID" value="MPN46365.1"/>
    <property type="molecule type" value="Genomic_DNA"/>
</dbReference>
<name>A0A645I4Y5_9ZZZZ</name>
<sequence>MYKVYWDYTKNKIESLPFNSNNTFRPILVTLEEWYANIPDVKDVITRVAKGYLIYKSIDLTIVDKYPFEIMSVSNLTLDFQIMVKYGISQYYHIKANNELMSKREILNFDLIADLFSKELLEPLRNKMED</sequence>